<accession>A0ABU8EDA9</accession>
<dbReference type="RefSeq" id="WP_225235669.1">
    <property type="nucleotide sequence ID" value="NZ_JBAPLV010000030.1"/>
</dbReference>
<dbReference type="InterPro" id="IPR006015">
    <property type="entry name" value="Universal_stress_UspA"/>
</dbReference>
<dbReference type="CDD" id="cd00293">
    <property type="entry name" value="USP-like"/>
    <property type="match status" value="1"/>
</dbReference>
<evidence type="ECO:0000256" key="2">
    <source>
        <dbReference type="SAM" id="MobiDB-lite"/>
    </source>
</evidence>
<dbReference type="InterPro" id="IPR006016">
    <property type="entry name" value="UspA"/>
</dbReference>
<dbReference type="Gene3D" id="3.40.50.620">
    <property type="entry name" value="HUPs"/>
    <property type="match status" value="2"/>
</dbReference>
<proteinExistence type="inferred from homology"/>
<dbReference type="InterPro" id="IPR014729">
    <property type="entry name" value="Rossmann-like_a/b/a_fold"/>
</dbReference>
<evidence type="ECO:0000313" key="4">
    <source>
        <dbReference type="EMBL" id="MEI4280844.1"/>
    </source>
</evidence>
<organism evidence="4 5">
    <name type="scientific">Klenkia terrae</name>
    <dbReference type="NCBI Taxonomy" id="1052259"/>
    <lineage>
        <taxon>Bacteria</taxon>
        <taxon>Bacillati</taxon>
        <taxon>Actinomycetota</taxon>
        <taxon>Actinomycetes</taxon>
        <taxon>Geodermatophilales</taxon>
        <taxon>Geodermatophilaceae</taxon>
        <taxon>Klenkia</taxon>
    </lineage>
</organism>
<name>A0ABU8EDA9_9ACTN</name>
<feature type="domain" description="UspA" evidence="3">
    <location>
        <begin position="23"/>
        <end position="165"/>
    </location>
</feature>
<dbReference type="EMBL" id="JBAPLV010000030">
    <property type="protein sequence ID" value="MEI4280844.1"/>
    <property type="molecule type" value="Genomic_DNA"/>
</dbReference>
<comment type="similarity">
    <text evidence="1">Belongs to the universal stress protein A family.</text>
</comment>
<dbReference type="SUPFAM" id="SSF52402">
    <property type="entry name" value="Adenine nucleotide alpha hydrolases-like"/>
    <property type="match status" value="2"/>
</dbReference>
<protein>
    <submittedName>
        <fullName evidence="4">Universal stress protein</fullName>
    </submittedName>
</protein>
<comment type="caution">
    <text evidence="4">The sequence shown here is derived from an EMBL/GenBank/DDBJ whole genome shotgun (WGS) entry which is preliminary data.</text>
</comment>
<reference evidence="4 5" key="1">
    <citation type="submission" date="2024-03" db="EMBL/GenBank/DDBJ databases">
        <title>Draft genome sequence of Klenkia terrae.</title>
        <authorList>
            <person name="Duangmal K."/>
            <person name="Chantavorakit T."/>
        </authorList>
    </citation>
    <scope>NUCLEOTIDE SEQUENCE [LARGE SCALE GENOMIC DNA]</scope>
    <source>
        <strain evidence="4 5">JCM 17786</strain>
    </source>
</reference>
<gene>
    <name evidence="4" type="ORF">UXQ13_20380</name>
</gene>
<sequence length="338" mass="34460">MPDLTDVPSGPSNTSADPSSPPVVVGVDGSVDSRAALVHALGAAARRGGELRIVSTFSLQAMWWGGWPIALPLDRLRDDLEARVRQMLTEVRDDPAVASVAGADRVVTMLDVAVGPAVTRLVEASAGASLLVVGTHGRGVARDVLLGSVALQCVAHAHCPVQVVRAGTQVGRPGPVVVGVDGSEGSRAALVAALAEAARRGAEVVALAAFEMVDHWVDLSTVGAPGRDEVRWQVQRGVDDLVADALCEHQAVTVGPVPVVRTLVVEGPPAQVLVREATDLDAVLLVVGSRGRGELRGLLLGSIALACAARAPGPVLVVHPTSVRATDSAPIAAAAATG</sequence>
<keyword evidence="5" id="KW-1185">Reference proteome</keyword>
<feature type="domain" description="UspA" evidence="3">
    <location>
        <begin position="175"/>
        <end position="319"/>
    </location>
</feature>
<dbReference type="PANTHER" id="PTHR31964:SF113">
    <property type="entry name" value="USPA DOMAIN-CONTAINING PROTEIN"/>
    <property type="match status" value="1"/>
</dbReference>
<feature type="region of interest" description="Disordered" evidence="2">
    <location>
        <begin position="1"/>
        <end position="22"/>
    </location>
</feature>
<dbReference type="PANTHER" id="PTHR31964">
    <property type="entry name" value="ADENINE NUCLEOTIDE ALPHA HYDROLASES-LIKE SUPERFAMILY PROTEIN"/>
    <property type="match status" value="1"/>
</dbReference>
<evidence type="ECO:0000256" key="1">
    <source>
        <dbReference type="ARBA" id="ARBA00008791"/>
    </source>
</evidence>
<dbReference type="Proteomes" id="UP001373496">
    <property type="component" value="Unassembled WGS sequence"/>
</dbReference>
<evidence type="ECO:0000313" key="5">
    <source>
        <dbReference type="Proteomes" id="UP001373496"/>
    </source>
</evidence>
<dbReference type="Pfam" id="PF00582">
    <property type="entry name" value="Usp"/>
    <property type="match status" value="2"/>
</dbReference>
<dbReference type="PRINTS" id="PR01438">
    <property type="entry name" value="UNVRSLSTRESS"/>
</dbReference>
<evidence type="ECO:0000259" key="3">
    <source>
        <dbReference type="Pfam" id="PF00582"/>
    </source>
</evidence>